<evidence type="ECO:0000256" key="4">
    <source>
        <dbReference type="ARBA" id="ARBA00001946"/>
    </source>
</evidence>
<dbReference type="EC" id="2.5.1.15" evidence="10"/>
<evidence type="ECO:0000256" key="12">
    <source>
        <dbReference type="ARBA" id="ARBA00013253"/>
    </source>
</evidence>
<protein>
    <recommendedName>
        <fullName evidence="23">Folic acid synthesis protein FOL1</fullName>
        <ecNumber evidence="10">2.5.1.15</ecNumber>
        <ecNumber evidence="12">2.7.6.3</ecNumber>
        <ecNumber evidence="11">4.1.2.25</ecNumber>
    </recommendedName>
    <alternativeName>
        <fullName evidence="24">Folic acid synthesis protein fol1</fullName>
    </alternativeName>
</protein>
<organism evidence="27 28">
    <name type="scientific">Phaeomoniella chlamydospora</name>
    <name type="common">Phaeoacremonium chlamydosporum</name>
    <dbReference type="NCBI Taxonomy" id="158046"/>
    <lineage>
        <taxon>Eukaryota</taxon>
        <taxon>Fungi</taxon>
        <taxon>Dikarya</taxon>
        <taxon>Ascomycota</taxon>
        <taxon>Pezizomycotina</taxon>
        <taxon>Eurotiomycetes</taxon>
        <taxon>Chaetothyriomycetidae</taxon>
        <taxon>Phaeomoniellales</taxon>
        <taxon>Phaeomoniellaceae</taxon>
        <taxon>Phaeomoniella</taxon>
    </lineage>
</organism>
<comment type="catalytic activity">
    <reaction evidence="1">
        <text>(7,8-dihydropterin-6-yl)methyl diphosphate + 4-aminobenzoate = 7,8-dihydropteroate + diphosphate</text>
        <dbReference type="Rhea" id="RHEA:19949"/>
        <dbReference type="ChEBI" id="CHEBI:17836"/>
        <dbReference type="ChEBI" id="CHEBI:17839"/>
        <dbReference type="ChEBI" id="CHEBI:33019"/>
        <dbReference type="ChEBI" id="CHEBI:72950"/>
        <dbReference type="EC" id="2.5.1.15"/>
    </reaction>
</comment>
<dbReference type="GO" id="GO:0046654">
    <property type="term" value="P:tetrahydrofolate biosynthetic process"/>
    <property type="evidence" value="ECO:0007669"/>
    <property type="project" value="UniProtKB-UniPathway"/>
</dbReference>
<dbReference type="PROSITE" id="PS00793">
    <property type="entry name" value="DHPS_2"/>
    <property type="match status" value="1"/>
</dbReference>
<reference evidence="27 28" key="1">
    <citation type="submission" date="2015-05" db="EMBL/GenBank/DDBJ databases">
        <title>Distinctive expansion of gene families associated with plant cell wall degradation and secondary metabolism in the genomes of grapevine trunk pathogens.</title>
        <authorList>
            <person name="Lawrence D.P."/>
            <person name="Travadon R."/>
            <person name="Rolshausen P.E."/>
            <person name="Baumgartner K."/>
        </authorList>
    </citation>
    <scope>NUCLEOTIDE SEQUENCE [LARGE SCALE GENOMIC DNA]</scope>
    <source>
        <strain evidence="27">UCRPC4</strain>
    </source>
</reference>
<dbReference type="InterPro" id="IPR000489">
    <property type="entry name" value="Pterin-binding_dom"/>
</dbReference>
<keyword evidence="16" id="KW-0418">Kinase</keyword>
<evidence type="ECO:0000256" key="9">
    <source>
        <dbReference type="ARBA" id="ARBA00009951"/>
    </source>
</evidence>
<comment type="pathway">
    <text evidence="7">Cofactor biosynthesis; tetrahydrofolate biosynthesis; 2-amino-4-hydroxy-6-hydroxymethyl-7,8-dihydropteridine diphosphate from 7,8-dihydroneopterin triphosphate: step 4/4.</text>
</comment>
<evidence type="ECO:0000256" key="18">
    <source>
        <dbReference type="ARBA" id="ARBA00022842"/>
    </source>
</evidence>
<dbReference type="CDD" id="cd00483">
    <property type="entry name" value="HPPK"/>
    <property type="match status" value="1"/>
</dbReference>
<dbReference type="EMBL" id="LCWF01000090">
    <property type="protein sequence ID" value="KKY20943.1"/>
    <property type="molecule type" value="Genomic_DNA"/>
</dbReference>
<comment type="catalytic activity">
    <reaction evidence="3">
        <text>7,8-dihydroneopterin = 6-hydroxymethyl-7,8-dihydropterin + glycolaldehyde</text>
        <dbReference type="Rhea" id="RHEA:10540"/>
        <dbReference type="ChEBI" id="CHEBI:17001"/>
        <dbReference type="ChEBI" id="CHEBI:17071"/>
        <dbReference type="ChEBI" id="CHEBI:44841"/>
        <dbReference type="EC" id="4.1.2.25"/>
    </reaction>
</comment>
<evidence type="ECO:0000256" key="11">
    <source>
        <dbReference type="ARBA" id="ARBA00013043"/>
    </source>
</evidence>
<evidence type="ECO:0000313" key="28">
    <source>
        <dbReference type="Proteomes" id="UP000053317"/>
    </source>
</evidence>
<dbReference type="Pfam" id="PF01288">
    <property type="entry name" value="HPPK"/>
    <property type="match status" value="1"/>
</dbReference>
<keyword evidence="14" id="KW-0479">Metal-binding</keyword>
<dbReference type="SUPFAM" id="SSF55083">
    <property type="entry name" value="6-hydroxymethyl-7,8-dihydropterin pyrophosphokinase, HPPK"/>
    <property type="match status" value="1"/>
</dbReference>
<evidence type="ECO:0000313" key="27">
    <source>
        <dbReference type="EMBL" id="KKY20943.1"/>
    </source>
</evidence>
<feature type="compositionally biased region" description="Basic and acidic residues" evidence="25">
    <location>
        <begin position="750"/>
        <end position="768"/>
    </location>
</feature>
<name>A0A0G2GBB4_PHACM</name>
<evidence type="ECO:0000256" key="3">
    <source>
        <dbReference type="ARBA" id="ARBA00001353"/>
    </source>
</evidence>
<proteinExistence type="inferred from homology"/>
<dbReference type="InterPro" id="IPR045031">
    <property type="entry name" value="DHP_synth-like"/>
</dbReference>
<evidence type="ECO:0000256" key="1">
    <source>
        <dbReference type="ARBA" id="ARBA00000012"/>
    </source>
</evidence>
<evidence type="ECO:0000256" key="17">
    <source>
        <dbReference type="ARBA" id="ARBA00022840"/>
    </source>
</evidence>
<dbReference type="FunFam" id="3.20.20.20:FF:000006">
    <property type="entry name" value="Dihydropteroate synthase"/>
    <property type="match status" value="1"/>
</dbReference>
<evidence type="ECO:0000256" key="5">
    <source>
        <dbReference type="ARBA" id="ARBA00004763"/>
    </source>
</evidence>
<evidence type="ECO:0000256" key="20">
    <source>
        <dbReference type="ARBA" id="ARBA00023268"/>
    </source>
</evidence>
<dbReference type="PANTHER" id="PTHR20941:SF1">
    <property type="entry name" value="FOLIC ACID SYNTHESIS PROTEIN FOL1"/>
    <property type="match status" value="1"/>
</dbReference>
<comment type="cofactor">
    <cofactor evidence="4">
        <name>Mg(2+)</name>
        <dbReference type="ChEBI" id="CHEBI:18420"/>
    </cofactor>
</comment>
<evidence type="ECO:0000256" key="10">
    <source>
        <dbReference type="ARBA" id="ARBA00012458"/>
    </source>
</evidence>
<keyword evidence="17" id="KW-0067">ATP-binding</keyword>
<evidence type="ECO:0000256" key="25">
    <source>
        <dbReference type="SAM" id="MobiDB-lite"/>
    </source>
</evidence>
<sequence length="808" mass="89869">MFPQHNHLLCTKILKLPALPILSLDIALKNQTAISKTQIQLNLALSQTPLGFLLRPDLLLKQLDNVAEESPGNLSATAFAKTLAYQFFTISPGLYSCDLFFHYPLDSLLQRADGDFIAKFRFQKTLDGLFLAKRYTSTNFHFTTAEYSDVDLTLRNPPAVLQYLTDGTPNLDLSRIVDPFTEVKDPFNPYPYDVAVAQEVAHHLPLQVGKPALTVEKVLLNVAKDSAAKFAPENYWNKVTVRLPAIDSLRGSFFGLDQNMSPINIETANTITMDHSNVHRAIIALGSNIGDRIEHIEDAIAELESRGLAVQRVSPLYETKAMYVIDQNDFLNGVCEVQTVLRPMELLDVLQDIEKSLGRVKLIEKGPRNIDLDIVLYDNKRISNHRLIVPHKLMLEREFVLKPLAKLIPNETLPAPDNSLSFRTHLLKLQERGSAEPRPKPVTYVHPHFPLLKPFAPDRPTHVMAILNMTPDSFSDAGTYFQEDVEALASTIRNFIAAGATIIDVGGQSTRPNATLLSPRDEINRVVPVVKLIRSLPEAKDIAISVDTFYARVAKAAIDAGADIINDISGGDLDAELFPTVAALRKTIVISHTRGNPQTMSSLTHYEHGVVAGVAEELHQKVQKALEAGVRPWRIILDPGIGFAKSHDQNLELLRNFSRLRNHEGLNEYPWLVGTSRKKFIGTVTDVTDAGERIWGTAATVTSSIREGTDIVRVHDVEAMVQVAKMSDAIYRVKQRPRTTPIFQSPQAKRPAEIDENNHQHSEVEHARNKSSKSNSRFSGRHPLYHALLGSDAGVTDGLNTVGRKRSK</sequence>
<dbReference type="InterPro" id="IPR035907">
    <property type="entry name" value="Hppk_sf"/>
</dbReference>
<dbReference type="GO" id="GO:0046656">
    <property type="term" value="P:folic acid biosynthetic process"/>
    <property type="evidence" value="ECO:0007669"/>
    <property type="project" value="UniProtKB-KW"/>
</dbReference>
<comment type="catalytic activity">
    <reaction evidence="2">
        <text>6-hydroxymethyl-7,8-dihydropterin + ATP = (7,8-dihydropterin-6-yl)methyl diphosphate + AMP + H(+)</text>
        <dbReference type="Rhea" id="RHEA:11412"/>
        <dbReference type="ChEBI" id="CHEBI:15378"/>
        <dbReference type="ChEBI" id="CHEBI:30616"/>
        <dbReference type="ChEBI" id="CHEBI:44841"/>
        <dbReference type="ChEBI" id="CHEBI:72950"/>
        <dbReference type="ChEBI" id="CHEBI:456215"/>
        <dbReference type="EC" id="2.7.6.3"/>
    </reaction>
</comment>
<comment type="pathway">
    <text evidence="5">Cofactor biosynthesis; tetrahydrofolate biosynthesis; 7,8-dihydrofolate from 2-amino-4-hydroxy-6-hydroxymethyl-7,8-dihydropteridine diphosphate and 4-aminobenzoate: step 1/2.</text>
</comment>
<dbReference type="UniPathway" id="UPA00077">
    <property type="reaction ID" value="UER00155"/>
</dbReference>
<gene>
    <name evidence="27" type="ORF">UCRPC4_g03950</name>
</gene>
<dbReference type="AlphaFoldDB" id="A0A0G2GBB4"/>
<dbReference type="NCBIfam" id="TIGR01496">
    <property type="entry name" value="DHPS"/>
    <property type="match status" value="1"/>
</dbReference>
<dbReference type="GO" id="GO:0004150">
    <property type="term" value="F:dihydroneopterin aldolase activity"/>
    <property type="evidence" value="ECO:0007669"/>
    <property type="project" value="UniProtKB-EC"/>
</dbReference>
<dbReference type="Gene3D" id="3.30.70.560">
    <property type="entry name" value="7,8-Dihydro-6-hydroxymethylpterin-pyrophosphokinase HPPK"/>
    <property type="match status" value="1"/>
</dbReference>
<comment type="caution">
    <text evidence="27">The sequence shown here is derived from an EMBL/GenBank/DDBJ whole genome shotgun (WGS) entry which is preliminary data.</text>
</comment>
<dbReference type="PANTHER" id="PTHR20941">
    <property type="entry name" value="FOLATE SYNTHESIS PROTEINS"/>
    <property type="match status" value="1"/>
</dbReference>
<feature type="region of interest" description="Disordered" evidence="25">
    <location>
        <begin position="737"/>
        <end position="783"/>
    </location>
</feature>
<dbReference type="GO" id="GO:0003848">
    <property type="term" value="F:2-amino-4-hydroxy-6-hydroxymethyldihydropteridine diphosphokinase activity"/>
    <property type="evidence" value="ECO:0007669"/>
    <property type="project" value="UniProtKB-EC"/>
</dbReference>
<evidence type="ECO:0000256" key="22">
    <source>
        <dbReference type="ARBA" id="ARBA00061548"/>
    </source>
</evidence>
<evidence type="ECO:0000256" key="14">
    <source>
        <dbReference type="ARBA" id="ARBA00022723"/>
    </source>
</evidence>
<dbReference type="SUPFAM" id="SSF51717">
    <property type="entry name" value="Dihydropteroate synthetase-like"/>
    <property type="match status" value="1"/>
</dbReference>
<dbReference type="NCBIfam" id="TIGR01498">
    <property type="entry name" value="folK"/>
    <property type="match status" value="1"/>
</dbReference>
<evidence type="ECO:0000256" key="15">
    <source>
        <dbReference type="ARBA" id="ARBA00022741"/>
    </source>
</evidence>
<keyword evidence="20" id="KW-0511">Multifunctional enzyme</keyword>
<comment type="function">
    <text evidence="21">Catalyzes three sequential steps of tetrahydrofolate biosynthesis.</text>
</comment>
<evidence type="ECO:0000256" key="2">
    <source>
        <dbReference type="ARBA" id="ARBA00000198"/>
    </source>
</evidence>
<dbReference type="GO" id="GO:0046872">
    <property type="term" value="F:metal ion binding"/>
    <property type="evidence" value="ECO:0007669"/>
    <property type="project" value="UniProtKB-KW"/>
</dbReference>
<evidence type="ECO:0000256" key="8">
    <source>
        <dbReference type="ARBA" id="ARBA00009640"/>
    </source>
</evidence>
<dbReference type="GO" id="GO:0004156">
    <property type="term" value="F:dihydropteroate synthase activity"/>
    <property type="evidence" value="ECO:0007669"/>
    <property type="project" value="UniProtKB-EC"/>
</dbReference>
<keyword evidence="28" id="KW-1185">Reference proteome</keyword>
<comment type="similarity">
    <text evidence="22">In the central section; belongs to the HPPK family.</text>
</comment>
<comment type="similarity">
    <text evidence="8">In the N-terminal section; belongs to the DHNA family.</text>
</comment>
<keyword evidence="18" id="KW-0460">Magnesium</keyword>
<comment type="similarity">
    <text evidence="9">In the C-terminal section; belongs to the DHPS family.</text>
</comment>
<evidence type="ECO:0000256" key="6">
    <source>
        <dbReference type="ARBA" id="ARBA00005013"/>
    </source>
</evidence>
<evidence type="ECO:0000256" key="21">
    <source>
        <dbReference type="ARBA" id="ARBA00058009"/>
    </source>
</evidence>
<keyword evidence="15" id="KW-0547">Nucleotide-binding</keyword>
<dbReference type="Proteomes" id="UP000053317">
    <property type="component" value="Unassembled WGS sequence"/>
</dbReference>
<dbReference type="CDD" id="cd00739">
    <property type="entry name" value="DHPS"/>
    <property type="match status" value="1"/>
</dbReference>
<accession>A0A0G2GBB4</accession>
<evidence type="ECO:0000259" key="26">
    <source>
        <dbReference type="PROSITE" id="PS50972"/>
    </source>
</evidence>
<feature type="domain" description="Pterin-binding" evidence="26">
    <location>
        <begin position="461"/>
        <end position="725"/>
    </location>
</feature>
<keyword evidence="13" id="KW-0808">Transferase</keyword>
<evidence type="ECO:0000256" key="24">
    <source>
        <dbReference type="ARBA" id="ARBA00068111"/>
    </source>
</evidence>
<dbReference type="InterPro" id="IPR000550">
    <property type="entry name" value="Hppk"/>
</dbReference>
<dbReference type="PROSITE" id="PS50972">
    <property type="entry name" value="PTERIN_BINDING"/>
    <property type="match status" value="1"/>
</dbReference>
<dbReference type="GO" id="GO:0016301">
    <property type="term" value="F:kinase activity"/>
    <property type="evidence" value="ECO:0007669"/>
    <property type="project" value="UniProtKB-KW"/>
</dbReference>
<dbReference type="InterPro" id="IPR011005">
    <property type="entry name" value="Dihydropteroate_synth-like_sf"/>
</dbReference>
<dbReference type="GO" id="GO:0005740">
    <property type="term" value="C:mitochondrial envelope"/>
    <property type="evidence" value="ECO:0007669"/>
    <property type="project" value="TreeGrafter"/>
</dbReference>
<evidence type="ECO:0000256" key="23">
    <source>
        <dbReference type="ARBA" id="ARBA00067568"/>
    </source>
</evidence>
<evidence type="ECO:0000256" key="13">
    <source>
        <dbReference type="ARBA" id="ARBA00022679"/>
    </source>
</evidence>
<dbReference type="Pfam" id="PF00809">
    <property type="entry name" value="Pterin_bind"/>
    <property type="match status" value="1"/>
</dbReference>
<evidence type="ECO:0000256" key="19">
    <source>
        <dbReference type="ARBA" id="ARBA00022909"/>
    </source>
</evidence>
<dbReference type="EC" id="4.1.2.25" evidence="11"/>
<dbReference type="OrthoDB" id="615426at2759"/>
<dbReference type="PROSITE" id="PS00792">
    <property type="entry name" value="DHPS_1"/>
    <property type="match status" value="1"/>
</dbReference>
<evidence type="ECO:0000256" key="7">
    <source>
        <dbReference type="ARBA" id="ARBA00005051"/>
    </source>
</evidence>
<dbReference type="GO" id="GO:0005524">
    <property type="term" value="F:ATP binding"/>
    <property type="evidence" value="ECO:0007669"/>
    <property type="project" value="UniProtKB-KW"/>
</dbReference>
<dbReference type="InterPro" id="IPR006390">
    <property type="entry name" value="DHP_synth_dom"/>
</dbReference>
<evidence type="ECO:0000256" key="16">
    <source>
        <dbReference type="ARBA" id="ARBA00022777"/>
    </source>
</evidence>
<reference evidence="27 28" key="2">
    <citation type="submission" date="2015-05" db="EMBL/GenBank/DDBJ databases">
        <authorList>
            <person name="Morales-Cruz A."/>
            <person name="Amrine K.C."/>
            <person name="Cantu D."/>
        </authorList>
    </citation>
    <scope>NUCLEOTIDE SEQUENCE [LARGE SCALE GENOMIC DNA]</scope>
    <source>
        <strain evidence="27">UCRPC4</strain>
    </source>
</reference>
<keyword evidence="19" id="KW-0289">Folate biosynthesis</keyword>
<dbReference type="EC" id="2.7.6.3" evidence="12"/>
<dbReference type="Gene3D" id="3.20.20.20">
    <property type="entry name" value="Dihydropteroate synthase-like"/>
    <property type="match status" value="1"/>
</dbReference>
<comment type="pathway">
    <text evidence="6">Cofactor biosynthesis; tetrahydrofolate biosynthesis; 2-amino-4-hydroxy-6-hydroxymethyl-7,8-dihydropteridine diphosphate from 7,8-dihydroneopterin triphosphate: step 3/4.</text>
</comment>